<organism evidence="2 3">
    <name type="scientific">Bacteroides intestinalis</name>
    <dbReference type="NCBI Taxonomy" id="329854"/>
    <lineage>
        <taxon>Bacteria</taxon>
        <taxon>Pseudomonadati</taxon>
        <taxon>Bacteroidota</taxon>
        <taxon>Bacteroidia</taxon>
        <taxon>Bacteroidales</taxon>
        <taxon>Bacteroidaceae</taxon>
        <taxon>Bacteroides</taxon>
    </lineage>
</organism>
<name>A0A414L6V0_9BACE</name>
<evidence type="ECO:0000256" key="1">
    <source>
        <dbReference type="SAM" id="Phobius"/>
    </source>
</evidence>
<proteinExistence type="predicted"/>
<keyword evidence="1" id="KW-0812">Transmembrane</keyword>
<sequence>MKRILLFHVLLTGVVLFVLWYAMFPNFLWSLEGNSFFTTASDFTNFQLSMPADWAKYVGAFLLQFFRYHEGGALLQMLFALIILIASDCIIWLIGRNEHLLWLSFFSLVWFVGGQFQDEDLERSVWWCSGFILVALLVYAFSYVRKRRTKVEVKHWLASPFLNYLFPCLAVGISVFLLIGREEHQEVEKICRLDHWIEDKEWEKVLQSIRPEDAKQSLLQQHWALLALSQIGELSERMFAYGPTGTDSFFYSMEDGLFREYFNTSFYECLGSDNGVVHSAFQAATQTRYGMSFRALRTLIKANIRLGNTEVAEKYLVLLQHSTCHARWGEAQRKKIADQSRLEKHVSNKSIGRLLQGSRSFVVEMAAVVDHYPEDRKALEYLLCGLLLQKDLDKFAYVLHEYAFRFMNRLPRHYEEALLVVGMKHPEVLEVFSVDKTKIEQFERFYSMLQKRDEYKWMLESQFGDSFWFYYYCT</sequence>
<dbReference type="RefSeq" id="WP_118222667.1">
    <property type="nucleotide sequence ID" value="NZ_JADNIJ010000029.1"/>
</dbReference>
<dbReference type="AlphaFoldDB" id="A0A414L6V0"/>
<accession>A0A414L6V0</accession>
<reference evidence="2 3" key="1">
    <citation type="submission" date="2018-08" db="EMBL/GenBank/DDBJ databases">
        <title>A genome reference for cultivated species of the human gut microbiota.</title>
        <authorList>
            <person name="Zou Y."/>
            <person name="Xue W."/>
            <person name="Luo G."/>
        </authorList>
    </citation>
    <scope>NUCLEOTIDE SEQUENCE [LARGE SCALE GENOMIC DNA]</scope>
    <source>
        <strain evidence="2 3">AM27-17</strain>
    </source>
</reference>
<evidence type="ECO:0000313" key="2">
    <source>
        <dbReference type="EMBL" id="RHE90328.1"/>
    </source>
</evidence>
<feature type="transmembrane region" description="Helical" evidence="1">
    <location>
        <begin position="5"/>
        <end position="24"/>
    </location>
</feature>
<evidence type="ECO:0000313" key="3">
    <source>
        <dbReference type="Proteomes" id="UP000285650"/>
    </source>
</evidence>
<dbReference type="Proteomes" id="UP000285650">
    <property type="component" value="Unassembled WGS sequence"/>
</dbReference>
<feature type="transmembrane region" description="Helical" evidence="1">
    <location>
        <begin position="124"/>
        <end position="144"/>
    </location>
</feature>
<dbReference type="InterPro" id="IPR045692">
    <property type="entry name" value="DUF6057"/>
</dbReference>
<keyword evidence="1" id="KW-1133">Transmembrane helix</keyword>
<dbReference type="Pfam" id="PF19529">
    <property type="entry name" value="DUF6057"/>
    <property type="match status" value="1"/>
</dbReference>
<gene>
    <name evidence="2" type="ORF">DW712_14950</name>
</gene>
<dbReference type="EMBL" id="QSKV01000010">
    <property type="protein sequence ID" value="RHE90328.1"/>
    <property type="molecule type" value="Genomic_DNA"/>
</dbReference>
<feature type="transmembrane region" description="Helical" evidence="1">
    <location>
        <begin position="156"/>
        <end position="179"/>
    </location>
</feature>
<feature type="transmembrane region" description="Helical" evidence="1">
    <location>
        <begin position="73"/>
        <end position="93"/>
    </location>
</feature>
<feature type="transmembrane region" description="Helical" evidence="1">
    <location>
        <begin position="100"/>
        <end position="118"/>
    </location>
</feature>
<protein>
    <recommendedName>
        <fullName evidence="4">Transmembrane protein</fullName>
    </recommendedName>
</protein>
<comment type="caution">
    <text evidence="2">The sequence shown here is derived from an EMBL/GenBank/DDBJ whole genome shotgun (WGS) entry which is preliminary data.</text>
</comment>
<evidence type="ECO:0008006" key="4">
    <source>
        <dbReference type="Google" id="ProtNLM"/>
    </source>
</evidence>
<keyword evidence="1" id="KW-0472">Membrane</keyword>